<gene>
    <name evidence="2" type="ORF">FA13DRAFT_198286</name>
</gene>
<comment type="caution">
    <text evidence="2">The sequence shown here is derived from an EMBL/GenBank/DDBJ whole genome shotgun (WGS) entry which is preliminary data.</text>
</comment>
<reference evidence="2 3" key="1">
    <citation type="journal article" date="2019" name="Nat. Ecol. Evol.">
        <title>Megaphylogeny resolves global patterns of mushroom evolution.</title>
        <authorList>
            <person name="Varga T."/>
            <person name="Krizsan K."/>
            <person name="Foldi C."/>
            <person name="Dima B."/>
            <person name="Sanchez-Garcia M."/>
            <person name="Sanchez-Ramirez S."/>
            <person name="Szollosi G.J."/>
            <person name="Szarkandi J.G."/>
            <person name="Papp V."/>
            <person name="Albert L."/>
            <person name="Andreopoulos W."/>
            <person name="Angelini C."/>
            <person name="Antonin V."/>
            <person name="Barry K.W."/>
            <person name="Bougher N.L."/>
            <person name="Buchanan P."/>
            <person name="Buyck B."/>
            <person name="Bense V."/>
            <person name="Catcheside P."/>
            <person name="Chovatia M."/>
            <person name="Cooper J."/>
            <person name="Damon W."/>
            <person name="Desjardin D."/>
            <person name="Finy P."/>
            <person name="Geml J."/>
            <person name="Haridas S."/>
            <person name="Hughes K."/>
            <person name="Justo A."/>
            <person name="Karasinski D."/>
            <person name="Kautmanova I."/>
            <person name="Kiss B."/>
            <person name="Kocsube S."/>
            <person name="Kotiranta H."/>
            <person name="LaButti K.M."/>
            <person name="Lechner B.E."/>
            <person name="Liimatainen K."/>
            <person name="Lipzen A."/>
            <person name="Lukacs Z."/>
            <person name="Mihaltcheva S."/>
            <person name="Morgado L.N."/>
            <person name="Niskanen T."/>
            <person name="Noordeloos M.E."/>
            <person name="Ohm R.A."/>
            <person name="Ortiz-Santana B."/>
            <person name="Ovrebo C."/>
            <person name="Racz N."/>
            <person name="Riley R."/>
            <person name="Savchenko A."/>
            <person name="Shiryaev A."/>
            <person name="Soop K."/>
            <person name="Spirin V."/>
            <person name="Szebenyi C."/>
            <person name="Tomsovsky M."/>
            <person name="Tulloss R.E."/>
            <person name="Uehling J."/>
            <person name="Grigoriev I.V."/>
            <person name="Vagvolgyi C."/>
            <person name="Papp T."/>
            <person name="Martin F.M."/>
            <person name="Miettinen O."/>
            <person name="Hibbett D.S."/>
            <person name="Nagy L.G."/>
        </authorList>
    </citation>
    <scope>NUCLEOTIDE SEQUENCE [LARGE SCALE GENOMIC DNA]</scope>
    <source>
        <strain evidence="2 3">FP101781</strain>
    </source>
</reference>
<proteinExistence type="predicted"/>
<evidence type="ECO:0000256" key="1">
    <source>
        <dbReference type="SAM" id="MobiDB-lite"/>
    </source>
</evidence>
<dbReference type="OrthoDB" id="3245731at2759"/>
<dbReference type="AlphaFoldDB" id="A0A4Y7TGH4"/>
<feature type="region of interest" description="Disordered" evidence="1">
    <location>
        <begin position="212"/>
        <end position="235"/>
    </location>
</feature>
<protein>
    <submittedName>
        <fullName evidence="2">Uncharacterized protein</fullName>
    </submittedName>
</protein>
<dbReference type="EMBL" id="QPFP01000013">
    <property type="protein sequence ID" value="TEB33277.1"/>
    <property type="molecule type" value="Genomic_DNA"/>
</dbReference>
<evidence type="ECO:0000313" key="2">
    <source>
        <dbReference type="EMBL" id="TEB33277.1"/>
    </source>
</evidence>
<accession>A0A4Y7TGH4</accession>
<feature type="compositionally biased region" description="Acidic residues" evidence="1">
    <location>
        <begin position="213"/>
        <end position="235"/>
    </location>
</feature>
<keyword evidence="3" id="KW-1185">Reference proteome</keyword>
<evidence type="ECO:0000313" key="3">
    <source>
        <dbReference type="Proteomes" id="UP000298030"/>
    </source>
</evidence>
<organism evidence="2 3">
    <name type="scientific">Coprinellus micaceus</name>
    <name type="common">Glistening ink-cap mushroom</name>
    <name type="synonym">Coprinus micaceus</name>
    <dbReference type="NCBI Taxonomy" id="71717"/>
    <lineage>
        <taxon>Eukaryota</taxon>
        <taxon>Fungi</taxon>
        <taxon>Dikarya</taxon>
        <taxon>Basidiomycota</taxon>
        <taxon>Agaricomycotina</taxon>
        <taxon>Agaricomycetes</taxon>
        <taxon>Agaricomycetidae</taxon>
        <taxon>Agaricales</taxon>
        <taxon>Agaricineae</taxon>
        <taxon>Psathyrellaceae</taxon>
        <taxon>Coprinellus</taxon>
    </lineage>
</organism>
<name>A0A4Y7TGH4_COPMI</name>
<dbReference type="Proteomes" id="UP000298030">
    <property type="component" value="Unassembled WGS sequence"/>
</dbReference>
<sequence>MQPPHRAPRSLSSVHSTFTAQTFSAPGTSTEALALAYVLRHIDPSELHARLLHSVTNASTLLCSSDTLKNIFRAFEELGVGPTARARVVVEGAEANIERHCVRCHNPYFEKDNGPEECNIPHDLATQVEMRDPVTKKLTGRVGHYYTCCEIVLPTHDALESMPRHIDERDGKEKGGRWCSQGRHTTHRAAVRYNGTNIAECWTKACEGAPVPEEGEGVWIGDEESEDESMDGGTS</sequence>